<keyword evidence="3" id="KW-1185">Reference proteome</keyword>
<dbReference type="InterPro" id="IPR036047">
    <property type="entry name" value="F-box-like_dom_sf"/>
</dbReference>
<dbReference type="GeneID" id="19111835"/>
<name>M2MXK1_BAUPA</name>
<evidence type="ECO:0000313" key="2">
    <source>
        <dbReference type="EMBL" id="EMC91394.1"/>
    </source>
</evidence>
<evidence type="ECO:0000259" key="1">
    <source>
        <dbReference type="PROSITE" id="PS50181"/>
    </source>
</evidence>
<dbReference type="SUPFAM" id="SSF81383">
    <property type="entry name" value="F-box domain"/>
    <property type="match status" value="1"/>
</dbReference>
<dbReference type="Proteomes" id="UP000011761">
    <property type="component" value="Unassembled WGS sequence"/>
</dbReference>
<dbReference type="Pfam" id="PF12937">
    <property type="entry name" value="F-box-like"/>
    <property type="match status" value="1"/>
</dbReference>
<dbReference type="InterPro" id="IPR001810">
    <property type="entry name" value="F-box_dom"/>
</dbReference>
<dbReference type="eggNOG" id="ENOG502TFAN">
    <property type="taxonomic scope" value="Eukaryota"/>
</dbReference>
<dbReference type="KEGG" id="bcom:BAUCODRAFT_326680"/>
<accession>M2MXK1</accession>
<sequence length="177" mass="20496">MPHLPDEIWLQILNYLPPLDIWRSVHLTNTQLASAAEEAMLKRIIESFTIGLSFSLGAGSRHRWYDIRGTITFQFKEINKHNPQYVLFGSLRVHPDHAYSRAMERWKRMSADGLGGRQEWRVQYGDEGPLKMVRLPKLIVADKEGIFCDWKELFDVYFAEDGLVEPGAHVAWNSRAN</sequence>
<organism evidence="2 3">
    <name type="scientific">Baudoinia panamericana (strain UAMH 10762)</name>
    <name type="common">Angels' share fungus</name>
    <name type="synonym">Baudoinia compniacensis (strain UAMH 10762)</name>
    <dbReference type="NCBI Taxonomy" id="717646"/>
    <lineage>
        <taxon>Eukaryota</taxon>
        <taxon>Fungi</taxon>
        <taxon>Dikarya</taxon>
        <taxon>Ascomycota</taxon>
        <taxon>Pezizomycotina</taxon>
        <taxon>Dothideomycetes</taxon>
        <taxon>Dothideomycetidae</taxon>
        <taxon>Mycosphaerellales</taxon>
        <taxon>Teratosphaeriaceae</taxon>
        <taxon>Baudoinia</taxon>
    </lineage>
</organism>
<dbReference type="CDD" id="cd09917">
    <property type="entry name" value="F-box_SF"/>
    <property type="match status" value="1"/>
</dbReference>
<dbReference type="AlphaFoldDB" id="M2MXK1"/>
<gene>
    <name evidence="2" type="ORF">BAUCODRAFT_326680</name>
</gene>
<feature type="domain" description="F-box" evidence="1">
    <location>
        <begin position="1"/>
        <end position="44"/>
    </location>
</feature>
<dbReference type="RefSeq" id="XP_007681733.1">
    <property type="nucleotide sequence ID" value="XM_007683543.1"/>
</dbReference>
<dbReference type="PROSITE" id="PS50181">
    <property type="entry name" value="FBOX"/>
    <property type="match status" value="1"/>
</dbReference>
<reference evidence="2 3" key="1">
    <citation type="journal article" date="2012" name="PLoS Pathog.">
        <title>Diverse lifestyles and strategies of plant pathogenesis encoded in the genomes of eighteen Dothideomycetes fungi.</title>
        <authorList>
            <person name="Ohm R.A."/>
            <person name="Feau N."/>
            <person name="Henrissat B."/>
            <person name="Schoch C.L."/>
            <person name="Horwitz B.A."/>
            <person name="Barry K.W."/>
            <person name="Condon B.J."/>
            <person name="Copeland A.C."/>
            <person name="Dhillon B."/>
            <person name="Glaser F."/>
            <person name="Hesse C.N."/>
            <person name="Kosti I."/>
            <person name="LaButti K."/>
            <person name="Lindquist E.A."/>
            <person name="Lucas S."/>
            <person name="Salamov A.A."/>
            <person name="Bradshaw R.E."/>
            <person name="Ciuffetti L."/>
            <person name="Hamelin R.C."/>
            <person name="Kema G.H.J."/>
            <person name="Lawrence C."/>
            <person name="Scott J.A."/>
            <person name="Spatafora J.W."/>
            <person name="Turgeon B.G."/>
            <person name="de Wit P.J.G.M."/>
            <person name="Zhong S."/>
            <person name="Goodwin S.B."/>
            <person name="Grigoriev I.V."/>
        </authorList>
    </citation>
    <scope>NUCLEOTIDE SEQUENCE [LARGE SCALE GENOMIC DNA]</scope>
    <source>
        <strain evidence="2 3">UAMH 10762</strain>
    </source>
</reference>
<proteinExistence type="predicted"/>
<dbReference type="EMBL" id="KB445564">
    <property type="protein sequence ID" value="EMC91394.1"/>
    <property type="molecule type" value="Genomic_DNA"/>
</dbReference>
<protein>
    <recommendedName>
        <fullName evidence="1">F-box domain-containing protein</fullName>
    </recommendedName>
</protein>
<dbReference type="HOGENOM" id="CLU_1503397_0_0_1"/>
<dbReference type="OrthoDB" id="3939450at2759"/>
<dbReference type="OMA" id="RWYDIRG"/>
<evidence type="ECO:0000313" key="3">
    <source>
        <dbReference type="Proteomes" id="UP000011761"/>
    </source>
</evidence>